<proteinExistence type="predicted"/>
<protein>
    <submittedName>
        <fullName evidence="2">Uncharacterized protein</fullName>
    </submittedName>
</protein>
<organism evidence="2 3">
    <name type="scientific">Spirosoma fluviale</name>
    <dbReference type="NCBI Taxonomy" id="1597977"/>
    <lineage>
        <taxon>Bacteria</taxon>
        <taxon>Pseudomonadati</taxon>
        <taxon>Bacteroidota</taxon>
        <taxon>Cytophagia</taxon>
        <taxon>Cytophagales</taxon>
        <taxon>Cytophagaceae</taxon>
        <taxon>Spirosoma</taxon>
    </lineage>
</organism>
<gene>
    <name evidence="2" type="ORF">SAMN06269250_4741</name>
</gene>
<feature type="transmembrane region" description="Helical" evidence="1">
    <location>
        <begin position="7"/>
        <end position="28"/>
    </location>
</feature>
<accession>A0A286GJD1</accession>
<keyword evidence="1" id="KW-0812">Transmembrane</keyword>
<dbReference type="Proteomes" id="UP000219452">
    <property type="component" value="Unassembled WGS sequence"/>
</dbReference>
<dbReference type="AlphaFoldDB" id="A0A286GJD1"/>
<keyword evidence="1" id="KW-0472">Membrane</keyword>
<dbReference type="EMBL" id="OCNH01000004">
    <property type="protein sequence ID" value="SOD95094.1"/>
    <property type="molecule type" value="Genomic_DNA"/>
</dbReference>
<sequence>MKNFFKVIFLMISYFELFTSFIVFMKILNTIPSSD</sequence>
<evidence type="ECO:0000313" key="2">
    <source>
        <dbReference type="EMBL" id="SOD95094.1"/>
    </source>
</evidence>
<evidence type="ECO:0000256" key="1">
    <source>
        <dbReference type="SAM" id="Phobius"/>
    </source>
</evidence>
<name>A0A286GJD1_9BACT</name>
<keyword evidence="3" id="KW-1185">Reference proteome</keyword>
<keyword evidence="1" id="KW-1133">Transmembrane helix</keyword>
<reference evidence="3" key="1">
    <citation type="submission" date="2017-09" db="EMBL/GenBank/DDBJ databases">
        <authorList>
            <person name="Varghese N."/>
            <person name="Submissions S."/>
        </authorList>
    </citation>
    <scope>NUCLEOTIDE SEQUENCE [LARGE SCALE GENOMIC DNA]</scope>
    <source>
        <strain evidence="3">DSM 29961</strain>
    </source>
</reference>
<evidence type="ECO:0000313" key="3">
    <source>
        <dbReference type="Proteomes" id="UP000219452"/>
    </source>
</evidence>